<dbReference type="Pfam" id="PF17390">
    <property type="entry name" value="Bac_rhamnosid_C"/>
    <property type="match status" value="1"/>
</dbReference>
<protein>
    <recommendedName>
        <fullName evidence="2">alpha-L-rhamnosidase</fullName>
        <ecNumber evidence="2">3.2.1.40</ecNumber>
    </recommendedName>
</protein>
<name>A0A5B2W2X0_9BACT</name>
<dbReference type="InterPro" id="IPR008902">
    <property type="entry name" value="Rhamnosid_concanavalin"/>
</dbReference>
<dbReference type="GO" id="GO:0030596">
    <property type="term" value="F:alpha-L-rhamnosidase activity"/>
    <property type="evidence" value="ECO:0007669"/>
    <property type="project" value="UniProtKB-EC"/>
</dbReference>
<feature type="chain" id="PRO_5022767457" description="alpha-L-rhamnosidase" evidence="4">
    <location>
        <begin position="25"/>
        <end position="910"/>
    </location>
</feature>
<evidence type="ECO:0000313" key="10">
    <source>
        <dbReference type="Proteomes" id="UP000324611"/>
    </source>
</evidence>
<dbReference type="Pfam" id="PF08531">
    <property type="entry name" value="Bac_rhamnosid_N"/>
    <property type="match status" value="1"/>
</dbReference>
<evidence type="ECO:0000259" key="7">
    <source>
        <dbReference type="Pfam" id="PF17389"/>
    </source>
</evidence>
<feature type="domain" description="Alpha-L-rhamnosidase concanavalin-like" evidence="5">
    <location>
        <begin position="343"/>
        <end position="442"/>
    </location>
</feature>
<dbReference type="PANTHER" id="PTHR33307:SF6">
    <property type="entry name" value="ALPHA-RHAMNOSIDASE (EUROFUNG)-RELATED"/>
    <property type="match status" value="1"/>
</dbReference>
<keyword evidence="4" id="KW-0732">Signal</keyword>
<dbReference type="AlphaFoldDB" id="A0A5B2W2X0"/>
<feature type="domain" description="Alpha-L-rhamnosidase six-hairpin glycosidase" evidence="7">
    <location>
        <begin position="449"/>
        <end position="797"/>
    </location>
</feature>
<dbReference type="RefSeq" id="WP_149837115.1">
    <property type="nucleotide sequence ID" value="NZ_VUOC01000001.1"/>
</dbReference>
<feature type="domain" description="Alpha-L-rhamnosidase C-terminal" evidence="8">
    <location>
        <begin position="805"/>
        <end position="875"/>
    </location>
</feature>
<proteinExistence type="predicted"/>
<dbReference type="Gene3D" id="2.60.420.10">
    <property type="entry name" value="Maltose phosphorylase, domain 3"/>
    <property type="match status" value="1"/>
</dbReference>
<evidence type="ECO:0000313" key="9">
    <source>
        <dbReference type="EMBL" id="KAA2245725.1"/>
    </source>
</evidence>
<feature type="domain" description="Bacterial alpha-L-rhamnosidase N-terminal" evidence="6">
    <location>
        <begin position="164"/>
        <end position="334"/>
    </location>
</feature>
<evidence type="ECO:0000259" key="6">
    <source>
        <dbReference type="Pfam" id="PF08531"/>
    </source>
</evidence>
<dbReference type="InterPro" id="IPR012341">
    <property type="entry name" value="6hp_glycosidase-like_sf"/>
</dbReference>
<dbReference type="Gene3D" id="1.50.10.10">
    <property type="match status" value="1"/>
</dbReference>
<evidence type="ECO:0000256" key="1">
    <source>
        <dbReference type="ARBA" id="ARBA00001445"/>
    </source>
</evidence>
<dbReference type="Proteomes" id="UP000324611">
    <property type="component" value="Unassembled WGS sequence"/>
</dbReference>
<gene>
    <name evidence="9" type="ORF">F0L74_07170</name>
</gene>
<comment type="caution">
    <text evidence="9">The sequence shown here is derived from an EMBL/GenBank/DDBJ whole genome shotgun (WGS) entry which is preliminary data.</text>
</comment>
<dbReference type="GO" id="GO:0005975">
    <property type="term" value="P:carbohydrate metabolic process"/>
    <property type="evidence" value="ECO:0007669"/>
    <property type="project" value="InterPro"/>
</dbReference>
<dbReference type="Pfam" id="PF25788">
    <property type="entry name" value="Ig_Rha78A_N"/>
    <property type="match status" value="1"/>
</dbReference>
<dbReference type="InterPro" id="IPR013737">
    <property type="entry name" value="Bac_rhamnosid_N"/>
</dbReference>
<dbReference type="EC" id="3.2.1.40" evidence="2"/>
<dbReference type="PANTHER" id="PTHR33307">
    <property type="entry name" value="ALPHA-RHAMNOSIDASE (EUROFUNG)"/>
    <property type="match status" value="1"/>
</dbReference>
<sequence>MKKNHVTAILIGAALLTSHNITYAQVKVQQLLCENLKDPMGLDVLQPRFSWQLSSPQRNVQQTAYELKVTSNAKEIWSSGKVPNDSSVHVAYKGQPLQSDTRYSWQVRVWDNKGKASSWSAPAFWQTGLLNKADWKAQWIVSGLPADSANGISPFLRKTFTTTKKVQSATAYITAHGLYEAQINGKRVGDAYLTPGWSSYAQHLPYQAYDVTALLSGGKNAIGVILGSGWYRGPLTWAKQKNYYGKDAALLFQLNIHYTDGSTETVVSDNSWKAAAGGIVASEIYDGEIYDARLQQEGWAAAAFDDGQWQSVTVLQAPMDNLSAAYNEPIRKHETFKPIKVITTPKGEKVLDFGQNLVGWVELKVKGKAGDTINIAHTEVMDKWGEPYFENLRAAKAQDVFILKGNGTETFEPHFTFHGFRYIRVRGINSALNPDDFTAIALYSDMPLTGQFSCSDPLVNQLQHNIRWGQQGNFLDVPTDCPQRDERLGWTGDAAMFSRTATFNRQVNNFFAKWLKDLAIDQAPDGAVPFIIPVLKIEPFTNIVGATGWSDAATIVPWNTYLAYGDTRLIAQQYASMKAWLGYIEKSSKDDLWNTGFQFGDWLSYRAEENDAFNAVSAVTDRYLVAQCFWANSAQIMINAAALLGKTEDVAYYTDQLKRIKAAFVKEYVTPNGRLISSTQTAYVLTLYFDMLPEALRPRIVEELVGNIERYHDHLTTGFLGTPFLCHVLSRFGHTETAYKLLLQKTYPSWLYPVKMGATTIWERWDSMKPDSTFQDPGMTSFNHYAYGAIGDWMYRTMVGLDTEDDGPGYKHIKIMPHPGGGITFANASLQTYYGPAAAGWKLAAGKLSLDVEVPANTKATIYIPAASADVIQEGGQPLSAQKDITVTGKEKEYVIVNVGSGTYHFSATM</sequence>
<dbReference type="Gene3D" id="2.60.40.10">
    <property type="entry name" value="Immunoglobulins"/>
    <property type="match status" value="1"/>
</dbReference>
<reference evidence="9 10" key="1">
    <citation type="submission" date="2019-09" db="EMBL/GenBank/DDBJ databases">
        <title>Chitinophaga ginsengihumi sp. nov., isolated from soil of ginseng rhizosphere.</title>
        <authorList>
            <person name="Lee J."/>
        </authorList>
    </citation>
    <scope>NUCLEOTIDE SEQUENCE [LARGE SCALE GENOMIC DNA]</scope>
    <source>
        <strain evidence="9 10">BN140078</strain>
    </source>
</reference>
<dbReference type="Pfam" id="PF05592">
    <property type="entry name" value="Bac_rhamnosid"/>
    <property type="match status" value="1"/>
</dbReference>
<dbReference type="PIRSF" id="PIRSF010631">
    <property type="entry name" value="A-rhamnsds"/>
    <property type="match status" value="1"/>
</dbReference>
<accession>A0A5B2W2X0</accession>
<dbReference type="InterPro" id="IPR036116">
    <property type="entry name" value="FN3_sf"/>
</dbReference>
<feature type="signal peptide" evidence="4">
    <location>
        <begin position="1"/>
        <end position="24"/>
    </location>
</feature>
<dbReference type="InterPro" id="IPR008928">
    <property type="entry name" value="6-hairpin_glycosidase_sf"/>
</dbReference>
<keyword evidence="10" id="KW-1185">Reference proteome</keyword>
<evidence type="ECO:0000259" key="8">
    <source>
        <dbReference type="Pfam" id="PF17390"/>
    </source>
</evidence>
<evidence type="ECO:0000256" key="3">
    <source>
        <dbReference type="ARBA" id="ARBA00022801"/>
    </source>
</evidence>
<dbReference type="InterPro" id="IPR013783">
    <property type="entry name" value="Ig-like_fold"/>
</dbReference>
<dbReference type="SUPFAM" id="SSF48208">
    <property type="entry name" value="Six-hairpin glycosidases"/>
    <property type="match status" value="1"/>
</dbReference>
<dbReference type="EMBL" id="VUOC01000001">
    <property type="protein sequence ID" value="KAA2245725.1"/>
    <property type="molecule type" value="Genomic_DNA"/>
</dbReference>
<keyword evidence="3" id="KW-0378">Hydrolase</keyword>
<dbReference type="InterPro" id="IPR035398">
    <property type="entry name" value="Bac_rhamnosid_C"/>
</dbReference>
<evidence type="ECO:0000256" key="2">
    <source>
        <dbReference type="ARBA" id="ARBA00012652"/>
    </source>
</evidence>
<dbReference type="Gene3D" id="2.60.120.260">
    <property type="entry name" value="Galactose-binding domain-like"/>
    <property type="match status" value="2"/>
</dbReference>
<reference evidence="9 10" key="2">
    <citation type="submission" date="2019-09" db="EMBL/GenBank/DDBJ databases">
        <authorList>
            <person name="Jin C."/>
        </authorList>
    </citation>
    <scope>NUCLEOTIDE SEQUENCE [LARGE SCALE GENOMIC DNA]</scope>
    <source>
        <strain evidence="9 10">BN140078</strain>
    </source>
</reference>
<evidence type="ECO:0000256" key="4">
    <source>
        <dbReference type="SAM" id="SignalP"/>
    </source>
</evidence>
<evidence type="ECO:0000259" key="5">
    <source>
        <dbReference type="Pfam" id="PF05592"/>
    </source>
</evidence>
<comment type="catalytic activity">
    <reaction evidence="1">
        <text>Hydrolysis of terminal non-reducing alpha-L-rhamnose residues in alpha-L-rhamnosides.</text>
        <dbReference type="EC" id="3.2.1.40"/>
    </reaction>
</comment>
<dbReference type="InterPro" id="IPR016007">
    <property type="entry name" value="Alpha_rhamnosid"/>
</dbReference>
<dbReference type="InterPro" id="IPR035396">
    <property type="entry name" value="Bac_rhamnosid6H"/>
</dbReference>
<organism evidence="9 10">
    <name type="scientific">Chitinophaga agrisoli</name>
    <dbReference type="NCBI Taxonomy" id="2607653"/>
    <lineage>
        <taxon>Bacteria</taxon>
        <taxon>Pseudomonadati</taxon>
        <taxon>Bacteroidota</taxon>
        <taxon>Chitinophagia</taxon>
        <taxon>Chitinophagales</taxon>
        <taxon>Chitinophagaceae</taxon>
        <taxon>Chitinophaga</taxon>
    </lineage>
</organism>
<dbReference type="Pfam" id="PF17389">
    <property type="entry name" value="Bac_rhamnosid6H"/>
    <property type="match status" value="1"/>
</dbReference>
<dbReference type="SUPFAM" id="SSF49265">
    <property type="entry name" value="Fibronectin type III"/>
    <property type="match status" value="1"/>
</dbReference>